<evidence type="ECO:0000313" key="3">
    <source>
        <dbReference type="Proteomes" id="UP001517247"/>
    </source>
</evidence>
<dbReference type="Pfam" id="PF22292">
    <property type="entry name" value="DUF6965"/>
    <property type="match status" value="1"/>
</dbReference>
<feature type="domain" description="DUF6965" evidence="1">
    <location>
        <begin position="1"/>
        <end position="67"/>
    </location>
</feature>
<gene>
    <name evidence="2" type="ORF">E6A44_003045</name>
</gene>
<dbReference type="Proteomes" id="UP001517247">
    <property type="component" value="Unassembled WGS sequence"/>
</dbReference>
<name>A0ABW9J1W6_9SPHI</name>
<protein>
    <submittedName>
        <fullName evidence="2">DUF6965 family protein</fullName>
    </submittedName>
</protein>
<sequence length="69" mass="7864">MTIDELEDWYRTAPAPEMPVYLNEAIKVTDYPLFVSAHFEGLRAAPNDFIKAPLIKRLLEMKLIIEAGS</sequence>
<dbReference type="EMBL" id="SSHJ02000001">
    <property type="protein sequence ID" value="MFN0254529.1"/>
    <property type="molecule type" value="Genomic_DNA"/>
</dbReference>
<keyword evidence="3" id="KW-1185">Reference proteome</keyword>
<dbReference type="RefSeq" id="WP_138721678.1">
    <property type="nucleotide sequence ID" value="NZ_SSHJ02000001.1"/>
</dbReference>
<evidence type="ECO:0000313" key="2">
    <source>
        <dbReference type="EMBL" id="MFN0254529.1"/>
    </source>
</evidence>
<evidence type="ECO:0000259" key="1">
    <source>
        <dbReference type="Pfam" id="PF22292"/>
    </source>
</evidence>
<organism evidence="2 3">
    <name type="scientific">Pedobacter ureilyticus</name>
    <dbReference type="NCBI Taxonomy" id="1393051"/>
    <lineage>
        <taxon>Bacteria</taxon>
        <taxon>Pseudomonadati</taxon>
        <taxon>Bacteroidota</taxon>
        <taxon>Sphingobacteriia</taxon>
        <taxon>Sphingobacteriales</taxon>
        <taxon>Sphingobacteriaceae</taxon>
        <taxon>Pedobacter</taxon>
    </lineage>
</organism>
<comment type="caution">
    <text evidence="2">The sequence shown here is derived from an EMBL/GenBank/DDBJ whole genome shotgun (WGS) entry which is preliminary data.</text>
</comment>
<reference evidence="2 3" key="1">
    <citation type="submission" date="2024-12" db="EMBL/GenBank/DDBJ databases">
        <authorList>
            <person name="Hu S."/>
        </authorList>
    </citation>
    <scope>NUCLEOTIDE SEQUENCE [LARGE SCALE GENOMIC DNA]</scope>
    <source>
        <strain evidence="2 3">THG-T11</strain>
    </source>
</reference>
<proteinExistence type="predicted"/>
<dbReference type="InterPro" id="IPR054238">
    <property type="entry name" value="DUF6965"/>
</dbReference>
<accession>A0ABW9J1W6</accession>